<name>A0ABZ2Z1G3_9BACT</name>
<dbReference type="InterPro" id="IPR050765">
    <property type="entry name" value="Riboflavin_Biosynth_HTPR"/>
</dbReference>
<dbReference type="EMBL" id="CP150096">
    <property type="protein sequence ID" value="WZN46007.1"/>
    <property type="molecule type" value="Genomic_DNA"/>
</dbReference>
<dbReference type="SUPFAM" id="SSF53597">
    <property type="entry name" value="Dihydrofolate reductase-like"/>
    <property type="match status" value="1"/>
</dbReference>
<dbReference type="PANTHER" id="PTHR38011">
    <property type="entry name" value="DIHYDROFOLATE REDUCTASE FAMILY PROTEIN (AFU_ORTHOLOGUE AFUA_8G06820)"/>
    <property type="match status" value="1"/>
</dbReference>
<dbReference type="InterPro" id="IPR002734">
    <property type="entry name" value="RibDG_C"/>
</dbReference>
<reference evidence="2 3" key="1">
    <citation type="submission" date="2024-03" db="EMBL/GenBank/DDBJ databases">
        <title>Chitinophaga caseinilytica sp. nov., a casein hydrolysing bacterium isolated from forest soil.</title>
        <authorList>
            <person name="Lee D.S."/>
            <person name="Han D.M."/>
            <person name="Baek J.H."/>
            <person name="Choi D.G."/>
            <person name="Jeon J.H."/>
            <person name="Jeon C.O."/>
        </authorList>
    </citation>
    <scope>NUCLEOTIDE SEQUENCE [LARGE SCALE GENOMIC DNA]</scope>
    <source>
        <strain evidence="2 3">KACC 19118</strain>
    </source>
</reference>
<proteinExistence type="predicted"/>
<dbReference type="PANTHER" id="PTHR38011:SF12">
    <property type="entry name" value="BIFUNCTIONAL DEAMINASE-REDUCTASE DOMAIN PROTEIN"/>
    <property type="match status" value="1"/>
</dbReference>
<accession>A0ABZ2Z1G3</accession>
<evidence type="ECO:0000313" key="2">
    <source>
        <dbReference type="EMBL" id="WZN46007.1"/>
    </source>
</evidence>
<dbReference type="Pfam" id="PF01872">
    <property type="entry name" value="RibD_C"/>
    <property type="match status" value="1"/>
</dbReference>
<keyword evidence="3" id="KW-1185">Reference proteome</keyword>
<evidence type="ECO:0000313" key="3">
    <source>
        <dbReference type="Proteomes" id="UP001449657"/>
    </source>
</evidence>
<dbReference type="Proteomes" id="UP001449657">
    <property type="component" value="Chromosome"/>
</dbReference>
<organism evidence="2 3">
    <name type="scientific">Chitinophaga caseinilytica</name>
    <dbReference type="NCBI Taxonomy" id="2267521"/>
    <lineage>
        <taxon>Bacteria</taxon>
        <taxon>Pseudomonadati</taxon>
        <taxon>Bacteroidota</taxon>
        <taxon>Chitinophagia</taxon>
        <taxon>Chitinophagales</taxon>
        <taxon>Chitinophagaceae</taxon>
        <taxon>Chitinophaga</taxon>
    </lineage>
</organism>
<feature type="domain" description="Bacterial bifunctional deaminase-reductase C-terminal" evidence="1">
    <location>
        <begin position="3"/>
        <end position="189"/>
    </location>
</feature>
<gene>
    <name evidence="2" type="ORF">WJU22_24205</name>
</gene>
<evidence type="ECO:0000259" key="1">
    <source>
        <dbReference type="Pfam" id="PF01872"/>
    </source>
</evidence>
<dbReference type="RefSeq" id="WP_341840748.1">
    <property type="nucleotide sequence ID" value="NZ_CP149792.1"/>
</dbReference>
<protein>
    <submittedName>
        <fullName evidence="2">Dihydrofolate reductase family protein</fullName>
    </submittedName>
</protein>
<sequence>MSKVFISMGVSADGFIAGPDGGPANPMGGAAPFIHDWVFDMHAFRSRLGMEGGQTEGEDNAIVENIFTRCGAYVLGKRMFDEGEASWPADAPFRAPVYVLTHAKRGPWERPGGTVFHFTDESLRDVLAKARKDAGGKDVRISGGANVVRQYLNAGLVDELIIHQSPSVIGSGVRLLEGLDRDAFSLEIERVVSSPRVTHMFYKVHNK</sequence>
<dbReference type="InterPro" id="IPR024072">
    <property type="entry name" value="DHFR-like_dom_sf"/>
</dbReference>
<dbReference type="Gene3D" id="3.40.430.10">
    <property type="entry name" value="Dihydrofolate Reductase, subunit A"/>
    <property type="match status" value="1"/>
</dbReference>